<dbReference type="FunFam" id="3.40.1610.10:FF:000001">
    <property type="entry name" value="Hydantoinase, putative"/>
    <property type="match status" value="1"/>
</dbReference>
<accession>A0A5C3M158</accession>
<dbReference type="SUPFAM" id="SSF160991">
    <property type="entry name" value="CV3147-like"/>
    <property type="match status" value="1"/>
</dbReference>
<dbReference type="PANTHER" id="PTHR11365">
    <property type="entry name" value="5-OXOPROLINASE RELATED"/>
    <property type="match status" value="1"/>
</dbReference>
<dbReference type="AlphaFoldDB" id="A0A5C3M158"/>
<dbReference type="InterPro" id="IPR045079">
    <property type="entry name" value="Oxoprolinase-like"/>
</dbReference>
<dbReference type="GO" id="GO:0016787">
    <property type="term" value="F:hydrolase activity"/>
    <property type="evidence" value="ECO:0007669"/>
    <property type="project" value="InterPro"/>
</dbReference>
<keyword evidence="6" id="KW-1185">Reference proteome</keyword>
<evidence type="ECO:0000259" key="3">
    <source>
        <dbReference type="Pfam" id="PF06032"/>
    </source>
</evidence>
<dbReference type="EMBL" id="ML213600">
    <property type="protein sequence ID" value="TFK39114.1"/>
    <property type="molecule type" value="Genomic_DNA"/>
</dbReference>
<dbReference type="OrthoDB" id="5404895at2759"/>
<dbReference type="InterPro" id="IPR043129">
    <property type="entry name" value="ATPase_NBD"/>
</dbReference>
<dbReference type="Gene3D" id="3.40.1610.10">
    <property type="entry name" value="CV3147-like domain"/>
    <property type="match status" value="1"/>
</dbReference>
<dbReference type="InterPro" id="IPR048350">
    <property type="entry name" value="S-Me-THD-like_C"/>
</dbReference>
<evidence type="ECO:0000259" key="4">
    <source>
        <dbReference type="Pfam" id="PF20906"/>
    </source>
</evidence>
<dbReference type="Pfam" id="PF05378">
    <property type="entry name" value="Hydant_A_N"/>
    <property type="match status" value="1"/>
</dbReference>
<dbReference type="InterPro" id="IPR010318">
    <property type="entry name" value="S-Me-THD_N"/>
</dbReference>
<evidence type="ECO:0000313" key="6">
    <source>
        <dbReference type="Proteomes" id="UP000308652"/>
    </source>
</evidence>
<dbReference type="InterPro" id="IPR027479">
    <property type="entry name" value="S-Me-THD_N_sf"/>
</dbReference>
<feature type="domain" description="S-Me-THD N-terminal" evidence="3">
    <location>
        <begin position="607"/>
        <end position="766"/>
    </location>
</feature>
<dbReference type="InterPro" id="IPR024071">
    <property type="entry name" value="S-Me-THD_C_sf"/>
</dbReference>
<dbReference type="Pfam" id="PF06032">
    <property type="entry name" value="S-Me-THD_N"/>
    <property type="match status" value="1"/>
</dbReference>
<dbReference type="Pfam" id="PF20906">
    <property type="entry name" value="S-Me-THD_C"/>
    <property type="match status" value="1"/>
</dbReference>
<dbReference type="InterPro" id="IPR002821">
    <property type="entry name" value="Hydantoinase_A"/>
</dbReference>
<proteinExistence type="predicted"/>
<dbReference type="InterPro" id="IPR008040">
    <property type="entry name" value="Hydant_A_N"/>
</dbReference>
<feature type="domain" description="Hydantoinase/oxoprolinase N-terminal" evidence="2">
    <location>
        <begin position="9"/>
        <end position="192"/>
    </location>
</feature>
<dbReference type="Proteomes" id="UP000308652">
    <property type="component" value="Unassembled WGS sequence"/>
</dbReference>
<reference evidence="5 6" key="1">
    <citation type="journal article" date="2019" name="Nat. Ecol. Evol.">
        <title>Megaphylogeny resolves global patterns of mushroom evolution.</title>
        <authorList>
            <person name="Varga T."/>
            <person name="Krizsan K."/>
            <person name="Foldi C."/>
            <person name="Dima B."/>
            <person name="Sanchez-Garcia M."/>
            <person name="Sanchez-Ramirez S."/>
            <person name="Szollosi G.J."/>
            <person name="Szarkandi J.G."/>
            <person name="Papp V."/>
            <person name="Albert L."/>
            <person name="Andreopoulos W."/>
            <person name="Angelini C."/>
            <person name="Antonin V."/>
            <person name="Barry K.W."/>
            <person name="Bougher N.L."/>
            <person name="Buchanan P."/>
            <person name="Buyck B."/>
            <person name="Bense V."/>
            <person name="Catcheside P."/>
            <person name="Chovatia M."/>
            <person name="Cooper J."/>
            <person name="Damon W."/>
            <person name="Desjardin D."/>
            <person name="Finy P."/>
            <person name="Geml J."/>
            <person name="Haridas S."/>
            <person name="Hughes K."/>
            <person name="Justo A."/>
            <person name="Karasinski D."/>
            <person name="Kautmanova I."/>
            <person name="Kiss B."/>
            <person name="Kocsube S."/>
            <person name="Kotiranta H."/>
            <person name="LaButti K.M."/>
            <person name="Lechner B.E."/>
            <person name="Liimatainen K."/>
            <person name="Lipzen A."/>
            <person name="Lukacs Z."/>
            <person name="Mihaltcheva S."/>
            <person name="Morgado L.N."/>
            <person name="Niskanen T."/>
            <person name="Noordeloos M.E."/>
            <person name="Ohm R.A."/>
            <person name="Ortiz-Santana B."/>
            <person name="Ovrebo C."/>
            <person name="Racz N."/>
            <person name="Riley R."/>
            <person name="Savchenko A."/>
            <person name="Shiryaev A."/>
            <person name="Soop K."/>
            <person name="Spirin V."/>
            <person name="Szebenyi C."/>
            <person name="Tomsovsky M."/>
            <person name="Tulloss R.E."/>
            <person name="Uehling J."/>
            <person name="Grigoriev I.V."/>
            <person name="Vagvolgyi C."/>
            <person name="Papp T."/>
            <person name="Martin F.M."/>
            <person name="Miettinen O."/>
            <person name="Hibbett D.S."/>
            <person name="Nagy L.G."/>
        </authorList>
    </citation>
    <scope>NUCLEOTIDE SEQUENCE [LARGE SCALE GENOMIC DNA]</scope>
    <source>
        <strain evidence="5 6">CBS 166.37</strain>
    </source>
</reference>
<dbReference type="SUPFAM" id="SSF53067">
    <property type="entry name" value="Actin-like ATPase domain"/>
    <property type="match status" value="2"/>
</dbReference>
<organism evidence="5 6">
    <name type="scientific">Crucibulum laeve</name>
    <dbReference type="NCBI Taxonomy" id="68775"/>
    <lineage>
        <taxon>Eukaryota</taxon>
        <taxon>Fungi</taxon>
        <taxon>Dikarya</taxon>
        <taxon>Basidiomycota</taxon>
        <taxon>Agaricomycotina</taxon>
        <taxon>Agaricomycetes</taxon>
        <taxon>Agaricomycetidae</taxon>
        <taxon>Agaricales</taxon>
        <taxon>Agaricineae</taxon>
        <taxon>Nidulariaceae</taxon>
        <taxon>Crucibulum</taxon>
    </lineage>
</organism>
<name>A0A5C3M158_9AGAR</name>
<dbReference type="PANTHER" id="PTHR11365:SF10">
    <property type="entry name" value="HYDANTOINASE_OXOPROLINASE"/>
    <property type="match status" value="1"/>
</dbReference>
<sequence>MLTTGPRFRLGVDVGGTNTDSALIDITKSHDPSTRGVVASFKHTTTPDVTDGIETAVRNVLQDAQIDPSSPNILSLTIGTTHFVNAVVQSDTRRLAKVAVIRLAAPYSDECPPFIDFPDNLKHIMNGHSAIINGGLQIDGRIVSELDEEEVIQQTKEIRKKGLKNIVLVGIYSPLDVDGKNEYKARDIIQRELGNTVNIVCSRDVGQIGFLERENASILNASILTFAQKTIRGFQRAMNRLGLTCPLYITQNDGTLMSASAASRLPIRTFSSGPTNSMRGASYLAGIDLKSKDGTGKSMLVMDIGGTTTDVGVLLPSGFPRQAAAFIEVAGVRTNFSMPDVQSIGLGGGSRVRVSKDGAVTVGPDSVGHNLTQAAKVFGGEELTATDIAVRSDGHTIGDPSLLSRLNASVVSSAQRRMNLLLENVIDRMKTSAEDCDLLLVGGGSILSPKELKGVSRIITPPFHGVANAVGAAIANISGEVDTIEILEGKSLAEAIERIKSQALANAARMGASTATIRIADVKVLPVQYVTNQATRIIVTAVGELGTDIVEDGGPSDKVVVDLEEVEEDKDEEEVSATYISVNPVEIIDYSNYRPNIQGDRWILSETDLFFIMEGCGILGTGGGGSPYPPYLICRQILRDGGTISIIDHTSLLDDDVVARGGFMGSPSVSSERIRGGSHIKVAGLELAKYCGVTKFGATLCDEIGGGNGMQSLVTSSSYGVPALDADLMGRAYPKLNQVLPAVYDRPNALVPCALYDGDDNVVLLTRVKNEHMVESIMRVVATEMGSSAALCPPPLAIGDVRNYGVARSQSQAWRLGRAVAICRQKNNIDKVVDSILELQNGRLLFIGKIIDVSREVRSGFTWGQIRIAPLRDEELENTNNNRAATSVPVYEEGTTLIIPFQNENLCAYLEGKDGIQQVVASVPDLITVLDSQSGSHLGTPEYAYGLRVTVIGMAGHPLWRTPRGLAVGGPAAFGLGHPFIPIGEYRTPKSVIEEYRDS</sequence>
<protein>
    <submittedName>
        <fullName evidence="5">Hydantoinase/oxoprolinase</fullName>
    </submittedName>
</protein>
<evidence type="ECO:0000313" key="5">
    <source>
        <dbReference type="EMBL" id="TFK39114.1"/>
    </source>
</evidence>
<dbReference type="Gene3D" id="2.40.390.10">
    <property type="entry name" value="CV3147-like"/>
    <property type="match status" value="1"/>
</dbReference>
<feature type="domain" description="Hydantoinase A/oxoprolinase" evidence="1">
    <location>
        <begin position="213"/>
        <end position="390"/>
    </location>
</feature>
<dbReference type="STRING" id="68775.A0A5C3M158"/>
<dbReference type="Pfam" id="PF01968">
    <property type="entry name" value="Hydantoinase_A"/>
    <property type="match status" value="1"/>
</dbReference>
<feature type="domain" description="S-Me-THD-like C-terminal" evidence="4">
    <location>
        <begin position="770"/>
        <end position="983"/>
    </location>
</feature>
<evidence type="ECO:0000259" key="1">
    <source>
        <dbReference type="Pfam" id="PF01968"/>
    </source>
</evidence>
<gene>
    <name evidence="5" type="ORF">BDQ12DRAFT_650220</name>
</gene>
<evidence type="ECO:0000259" key="2">
    <source>
        <dbReference type="Pfam" id="PF05378"/>
    </source>
</evidence>